<dbReference type="SMART" id="SM00257">
    <property type="entry name" value="LysM"/>
    <property type="match status" value="1"/>
</dbReference>
<keyword evidence="5" id="KW-1185">Reference proteome</keyword>
<protein>
    <submittedName>
        <fullName evidence="4">Peptidoglycan DD-metalloendopeptidase family protein</fullName>
    </submittedName>
</protein>
<dbReference type="PROSITE" id="PS51782">
    <property type="entry name" value="LYSM"/>
    <property type="match status" value="1"/>
</dbReference>
<dbReference type="RefSeq" id="WP_216416068.1">
    <property type="nucleotide sequence ID" value="NZ_JAHLQK010000003.1"/>
</dbReference>
<evidence type="ECO:0000313" key="4">
    <source>
        <dbReference type="EMBL" id="MBU5676357.1"/>
    </source>
</evidence>
<dbReference type="Pfam" id="PF01476">
    <property type="entry name" value="LysM"/>
    <property type="match status" value="1"/>
</dbReference>
<evidence type="ECO:0000256" key="1">
    <source>
        <dbReference type="ARBA" id="ARBA00022729"/>
    </source>
</evidence>
<dbReference type="Proteomes" id="UP000779508">
    <property type="component" value="Unassembled WGS sequence"/>
</dbReference>
<accession>A0ABS6G1J9</accession>
<evidence type="ECO:0000259" key="3">
    <source>
        <dbReference type="PROSITE" id="PS51782"/>
    </source>
</evidence>
<dbReference type="CDD" id="cd00118">
    <property type="entry name" value="LysM"/>
    <property type="match status" value="1"/>
</dbReference>
<organism evidence="4 5">
    <name type="scientific">Alkaliphilus flagellatus</name>
    <dbReference type="NCBI Taxonomy" id="2841507"/>
    <lineage>
        <taxon>Bacteria</taxon>
        <taxon>Bacillati</taxon>
        <taxon>Bacillota</taxon>
        <taxon>Clostridia</taxon>
        <taxon>Peptostreptococcales</taxon>
        <taxon>Natronincolaceae</taxon>
        <taxon>Alkaliphilus</taxon>
    </lineage>
</organism>
<dbReference type="InterPro" id="IPR050570">
    <property type="entry name" value="Cell_wall_metabolism_enzyme"/>
</dbReference>
<reference evidence="4 5" key="1">
    <citation type="submission" date="2021-06" db="EMBL/GenBank/DDBJ databases">
        <authorList>
            <person name="Sun Q."/>
            <person name="Li D."/>
        </authorList>
    </citation>
    <scope>NUCLEOTIDE SEQUENCE [LARGE SCALE GENOMIC DNA]</scope>
    <source>
        <strain evidence="4 5">MSJ-5</strain>
    </source>
</reference>
<feature type="domain" description="G5" evidence="2">
    <location>
        <begin position="288"/>
        <end position="369"/>
    </location>
</feature>
<dbReference type="PANTHER" id="PTHR21666:SF270">
    <property type="entry name" value="MUREIN HYDROLASE ACTIVATOR ENVC"/>
    <property type="match status" value="1"/>
</dbReference>
<evidence type="ECO:0000313" key="5">
    <source>
        <dbReference type="Proteomes" id="UP000779508"/>
    </source>
</evidence>
<dbReference type="SMART" id="SM01208">
    <property type="entry name" value="G5"/>
    <property type="match status" value="1"/>
</dbReference>
<feature type="domain" description="LysM" evidence="3">
    <location>
        <begin position="238"/>
        <end position="282"/>
    </location>
</feature>
<proteinExistence type="predicted"/>
<evidence type="ECO:0000259" key="2">
    <source>
        <dbReference type="PROSITE" id="PS51109"/>
    </source>
</evidence>
<dbReference type="EMBL" id="JAHLQK010000003">
    <property type="protein sequence ID" value="MBU5676357.1"/>
    <property type="molecule type" value="Genomic_DNA"/>
</dbReference>
<dbReference type="PANTHER" id="PTHR21666">
    <property type="entry name" value="PEPTIDASE-RELATED"/>
    <property type="match status" value="1"/>
</dbReference>
<dbReference type="CDD" id="cd12797">
    <property type="entry name" value="M23_peptidase"/>
    <property type="match status" value="1"/>
</dbReference>
<dbReference type="Pfam" id="PF01551">
    <property type="entry name" value="Peptidase_M23"/>
    <property type="match status" value="1"/>
</dbReference>
<dbReference type="Pfam" id="PF07501">
    <property type="entry name" value="G5"/>
    <property type="match status" value="1"/>
</dbReference>
<gene>
    <name evidence="4" type="ORF">KQI88_08010</name>
</gene>
<dbReference type="InterPro" id="IPR018392">
    <property type="entry name" value="LysM"/>
</dbReference>
<sequence length="498" mass="55884">METKISEKVNKFSKKITTEIKSFYNKCKNIDTKLLYNKVKSVEVKSLYNKFKCNKKLTYKTAGVAAISISLVSGIYLQAHSSITAYNVEVDDNILAIVRTEDEFLEALKQVKEEAVSIYGQDVVMNEEPSFVETKVKRDEITEVDEMIKNIKEQIDIKLKATAIKVEGEEVVIVKDQKTALNILDSIKAPFLEKEESEYDEINFAEKVEIVEVGAEFSEIIEEEEALQKIAIGTDEEKIHEVESGENPWTIARKYDLKMDDIIKANPGMNPERIQIGQKISLIVPKPLVSVRTKEYIELVEEIPFDTEYEETASLYKGDKKITVQGAEGKREIKGYIVKENGAEVNMEVVDEKIISEPKTRVIAQGIKERPATMATGAFSNPTRGRLTSPFGMRWGRRHTGIDIASSRGTTVSAADAGKVSFAGKNGSYGNLVIIDHENGYQTYYAHNNKLIVKKGDRVYKGQKIAEMGNTGRSTGVHLHFEVRKNGTPINPQGFVSY</sequence>
<name>A0ABS6G1J9_9FIRM</name>
<dbReference type="PROSITE" id="PS51109">
    <property type="entry name" value="G5"/>
    <property type="match status" value="1"/>
</dbReference>
<keyword evidence="1" id="KW-0732">Signal</keyword>
<dbReference type="InterPro" id="IPR011098">
    <property type="entry name" value="G5_dom"/>
</dbReference>
<dbReference type="InterPro" id="IPR016047">
    <property type="entry name" value="M23ase_b-sheet_dom"/>
</dbReference>
<comment type="caution">
    <text evidence="4">The sequence shown here is derived from an EMBL/GenBank/DDBJ whole genome shotgun (WGS) entry which is preliminary data.</text>
</comment>